<gene>
    <name evidence="8" type="ORF">LP667_11590</name>
</gene>
<evidence type="ECO:0000256" key="5">
    <source>
        <dbReference type="ARBA" id="ARBA00023125"/>
    </source>
</evidence>
<dbReference type="Gene3D" id="1.10.10.10">
    <property type="entry name" value="Winged helix-like DNA-binding domain superfamily/Winged helix DNA-binding domain"/>
    <property type="match status" value="1"/>
</dbReference>
<dbReference type="Proteomes" id="UP000277896">
    <property type="component" value="Chromosome"/>
</dbReference>
<keyword evidence="3" id="KW-0663">Pyridoxal phosphate</keyword>
<dbReference type="InterPro" id="IPR015421">
    <property type="entry name" value="PyrdxlP-dep_Trfase_major"/>
</dbReference>
<evidence type="ECO:0000256" key="3">
    <source>
        <dbReference type="ARBA" id="ARBA00022898"/>
    </source>
</evidence>
<dbReference type="SUPFAM" id="SSF46785">
    <property type="entry name" value="Winged helix' DNA-binding domain"/>
    <property type="match status" value="1"/>
</dbReference>
<dbReference type="InterPro" id="IPR015424">
    <property type="entry name" value="PyrdxlP-dep_Trfase"/>
</dbReference>
<evidence type="ECO:0000256" key="4">
    <source>
        <dbReference type="ARBA" id="ARBA00023015"/>
    </source>
</evidence>
<keyword evidence="2 8" id="KW-0032">Aminotransferase</keyword>
<evidence type="ECO:0000256" key="6">
    <source>
        <dbReference type="ARBA" id="ARBA00023163"/>
    </source>
</evidence>
<dbReference type="EMBL" id="CP032744">
    <property type="protein sequence ID" value="AYJ39401.1"/>
    <property type="molecule type" value="Genomic_DNA"/>
</dbReference>
<dbReference type="CDD" id="cd00609">
    <property type="entry name" value="AAT_like"/>
    <property type="match status" value="1"/>
</dbReference>
<evidence type="ECO:0000256" key="1">
    <source>
        <dbReference type="ARBA" id="ARBA00005384"/>
    </source>
</evidence>
<dbReference type="InterPro" id="IPR004839">
    <property type="entry name" value="Aminotransferase_I/II_large"/>
</dbReference>
<dbReference type="CDD" id="cd07377">
    <property type="entry name" value="WHTH_GntR"/>
    <property type="match status" value="1"/>
</dbReference>
<evidence type="ECO:0000313" key="9">
    <source>
        <dbReference type="Proteomes" id="UP000277896"/>
    </source>
</evidence>
<sequence length="455" mass="51225">MMPLNRQSTTPLYIQLYQQMRDDYDATQANHQLWSIRKMAQNLGVSKTTVEQAYDQLLAEGYVYTVPGSGYFYRDRTHWPAAKQTLETVPQPTKSRAFTYDFRYGVTQLLSPSWNAWKRAVRLALRQTEQQPTAVYPDAQGLPALRENLVRFLKTTRGVRCTADQIVITSGAKAGLSILLSILPRGTVGIENPGYRGLSELAASYGQTAVPIRVTEDGLDLTQVRERNPQIIYTTPGHQFPLGVVLPIEKRLALLQWAGTQHLIIEDDYDSEYRYSAHPLPALQSLATANQVAYLGTFSRGIDPTLRMGYLVLPPQLVAIYHQQYQYRAEMVAGLLQQAMANYFEDGAYYRHLSRNRAANRQKYRVLCQQLAQTKRIRPIATGAGVHLVVQIPGIAQAKLLGALEQQQVRIYPLNSNWRDMPTADYYLLGFAGLTLSALTTGVKRLIQVCEQLVG</sequence>
<dbReference type="GO" id="GO:0003677">
    <property type="term" value="F:DNA binding"/>
    <property type="evidence" value="ECO:0007669"/>
    <property type="project" value="UniProtKB-KW"/>
</dbReference>
<dbReference type="Pfam" id="PF00392">
    <property type="entry name" value="GntR"/>
    <property type="match status" value="1"/>
</dbReference>
<dbReference type="InterPro" id="IPR051446">
    <property type="entry name" value="HTH_trans_reg/aminotransferase"/>
</dbReference>
<dbReference type="InterPro" id="IPR000524">
    <property type="entry name" value="Tscrpt_reg_HTH_GntR"/>
</dbReference>
<dbReference type="Pfam" id="PF00155">
    <property type="entry name" value="Aminotran_1_2"/>
    <property type="match status" value="1"/>
</dbReference>
<name>A0AAD0TT05_9LACO</name>
<evidence type="ECO:0000313" key="8">
    <source>
        <dbReference type="EMBL" id="AYJ39401.1"/>
    </source>
</evidence>
<proteinExistence type="inferred from homology"/>
<comment type="similarity">
    <text evidence="1">In the C-terminal section; belongs to the class-I pyridoxal-phosphate-dependent aminotransferase family.</text>
</comment>
<reference evidence="8 9" key="1">
    <citation type="submission" date="2018-10" db="EMBL/GenBank/DDBJ databases">
        <title>Genome seuquencing of Lactobacillus species.</title>
        <authorList>
            <person name="Baek C."/>
            <person name="Yi H."/>
        </authorList>
    </citation>
    <scope>NUCLEOTIDE SEQUENCE [LARGE SCALE GENOMIC DNA]</scope>
    <source>
        <strain evidence="8 9">DSM 10667</strain>
    </source>
</reference>
<evidence type="ECO:0000256" key="2">
    <source>
        <dbReference type="ARBA" id="ARBA00022576"/>
    </source>
</evidence>
<dbReference type="AlphaFoldDB" id="A0AAD0TT05"/>
<keyword evidence="2 8" id="KW-0808">Transferase</keyword>
<dbReference type="GO" id="GO:0008483">
    <property type="term" value="F:transaminase activity"/>
    <property type="evidence" value="ECO:0007669"/>
    <property type="project" value="UniProtKB-KW"/>
</dbReference>
<dbReference type="SUPFAM" id="SSF53383">
    <property type="entry name" value="PLP-dependent transferases"/>
    <property type="match status" value="1"/>
</dbReference>
<dbReference type="PANTHER" id="PTHR46577:SF1">
    <property type="entry name" value="HTH-TYPE TRANSCRIPTIONAL REGULATORY PROTEIN GABR"/>
    <property type="match status" value="1"/>
</dbReference>
<keyword evidence="4" id="KW-0805">Transcription regulation</keyword>
<dbReference type="GO" id="GO:0030170">
    <property type="term" value="F:pyridoxal phosphate binding"/>
    <property type="evidence" value="ECO:0007669"/>
    <property type="project" value="InterPro"/>
</dbReference>
<dbReference type="InterPro" id="IPR036388">
    <property type="entry name" value="WH-like_DNA-bd_sf"/>
</dbReference>
<keyword evidence="5" id="KW-0238">DNA-binding</keyword>
<feature type="domain" description="HTH gntR-type" evidence="7">
    <location>
        <begin position="10"/>
        <end position="76"/>
    </location>
</feature>
<dbReference type="PROSITE" id="PS50949">
    <property type="entry name" value="HTH_GNTR"/>
    <property type="match status" value="1"/>
</dbReference>
<dbReference type="SMART" id="SM00345">
    <property type="entry name" value="HTH_GNTR"/>
    <property type="match status" value="1"/>
</dbReference>
<keyword evidence="6" id="KW-0804">Transcription</keyword>
<dbReference type="InterPro" id="IPR036390">
    <property type="entry name" value="WH_DNA-bd_sf"/>
</dbReference>
<dbReference type="PANTHER" id="PTHR46577">
    <property type="entry name" value="HTH-TYPE TRANSCRIPTIONAL REGULATORY PROTEIN GABR"/>
    <property type="match status" value="1"/>
</dbReference>
<protein>
    <submittedName>
        <fullName evidence="8">PLP-dependent aminotransferase family protein</fullName>
    </submittedName>
</protein>
<organism evidence="8 9">
    <name type="scientific">Lactiplantibacillus paraplantarum</name>
    <dbReference type="NCBI Taxonomy" id="60520"/>
    <lineage>
        <taxon>Bacteria</taxon>
        <taxon>Bacillati</taxon>
        <taxon>Bacillota</taxon>
        <taxon>Bacilli</taxon>
        <taxon>Lactobacillales</taxon>
        <taxon>Lactobacillaceae</taxon>
        <taxon>Lactiplantibacillus</taxon>
    </lineage>
</organism>
<evidence type="ECO:0000259" key="7">
    <source>
        <dbReference type="PROSITE" id="PS50949"/>
    </source>
</evidence>
<dbReference type="GO" id="GO:0003700">
    <property type="term" value="F:DNA-binding transcription factor activity"/>
    <property type="evidence" value="ECO:0007669"/>
    <property type="project" value="InterPro"/>
</dbReference>
<dbReference type="Gene3D" id="3.40.640.10">
    <property type="entry name" value="Type I PLP-dependent aspartate aminotransferase-like (Major domain)"/>
    <property type="match status" value="1"/>
</dbReference>
<accession>A0AAD0TT05</accession>